<evidence type="ECO:0000256" key="1">
    <source>
        <dbReference type="ARBA" id="ARBA00008343"/>
    </source>
</evidence>
<feature type="binding site" evidence="12">
    <location>
        <position position="258"/>
    </location>
    <ligand>
        <name>[4Fe-4S] cluster</name>
        <dbReference type="ChEBI" id="CHEBI:49883"/>
    </ligand>
</feature>
<dbReference type="PANTHER" id="PTHR10359:SF18">
    <property type="entry name" value="ENDONUCLEASE III"/>
    <property type="match status" value="1"/>
</dbReference>
<keyword evidence="4 12" id="KW-0227">DNA damage</keyword>
<dbReference type="InterPro" id="IPR023170">
    <property type="entry name" value="HhH_base_excis_C"/>
</dbReference>
<comment type="function">
    <text evidence="12">DNA repair enzyme that has both DNA N-glycosylase activity and AP-lyase activity. The DNA N-glycosylase activity releases various damaged pyrimidines from DNA by cleaving the N-glycosidic bond, leaving an AP (apurinic/apyrimidinic) site. The AP-lyase activity cleaves the phosphodiester bond 3' to the AP site by a beta-elimination, leaving a 3'-terminal unsaturated sugar and a product with a terminal 5'-phosphate.</text>
</comment>
<feature type="domain" description="HhH-GPD" evidence="14">
    <location>
        <begin position="109"/>
        <end position="256"/>
    </location>
</feature>
<evidence type="ECO:0000256" key="12">
    <source>
        <dbReference type="HAMAP-Rule" id="MF_00942"/>
    </source>
</evidence>
<evidence type="ECO:0000256" key="6">
    <source>
        <dbReference type="ARBA" id="ARBA00023004"/>
    </source>
</evidence>
<evidence type="ECO:0000256" key="2">
    <source>
        <dbReference type="ARBA" id="ARBA00022485"/>
    </source>
</evidence>
<dbReference type="HAMAP" id="MF_00942">
    <property type="entry name" value="Nth"/>
    <property type="match status" value="1"/>
</dbReference>
<keyword evidence="2 12" id="KW-0004">4Fe-4S</keyword>
<keyword evidence="15" id="KW-0540">Nuclease</keyword>
<dbReference type="FunFam" id="1.10.1670.10:FF:000001">
    <property type="entry name" value="Endonuclease III"/>
    <property type="match status" value="1"/>
</dbReference>
<dbReference type="Gene3D" id="1.10.340.30">
    <property type="entry name" value="Hypothetical protein, domain 2"/>
    <property type="match status" value="1"/>
</dbReference>
<dbReference type="EC" id="4.2.99.18" evidence="12"/>
<dbReference type="Pfam" id="PF10576">
    <property type="entry name" value="EndIII_4Fe-2S"/>
    <property type="match status" value="1"/>
</dbReference>
<keyword evidence="3 12" id="KW-0479">Metal-binding</keyword>
<evidence type="ECO:0000256" key="10">
    <source>
        <dbReference type="ARBA" id="ARBA00023239"/>
    </source>
</evidence>
<keyword evidence="6 12" id="KW-0408">Iron</keyword>
<dbReference type="EMBL" id="LT629750">
    <property type="protein sequence ID" value="SDT29123.1"/>
    <property type="molecule type" value="Genomic_DNA"/>
</dbReference>
<dbReference type="Gene3D" id="1.10.1670.10">
    <property type="entry name" value="Helix-hairpin-Helix base-excision DNA repair enzymes (C-terminal)"/>
    <property type="match status" value="1"/>
</dbReference>
<comment type="cofactor">
    <cofactor evidence="12">
        <name>[4Fe-4S] cluster</name>
        <dbReference type="ChEBI" id="CHEBI:49883"/>
    </cofactor>
    <text evidence="12">Binds 1 [4Fe-4S] cluster.</text>
</comment>
<feature type="region of interest" description="Disordered" evidence="13">
    <location>
        <begin position="1"/>
        <end position="67"/>
    </location>
</feature>
<evidence type="ECO:0000313" key="15">
    <source>
        <dbReference type="EMBL" id="SDT29123.1"/>
    </source>
</evidence>
<keyword evidence="5 12" id="KW-0378">Hydrolase</keyword>
<gene>
    <name evidence="12" type="primary">nth</name>
    <name evidence="15" type="ORF">SAMN05444158_5237</name>
</gene>
<dbReference type="AlphaFoldDB" id="A0A1H1Z676"/>
<keyword evidence="15" id="KW-0255">Endonuclease</keyword>
<feature type="compositionally biased region" description="Basic residues" evidence="13">
    <location>
        <begin position="1"/>
        <end position="14"/>
    </location>
</feature>
<dbReference type="InterPro" id="IPR003265">
    <property type="entry name" value="HhH-GPD_domain"/>
</dbReference>
<feature type="binding site" evidence="12">
    <location>
        <position position="265"/>
    </location>
    <ligand>
        <name>[4Fe-4S] cluster</name>
        <dbReference type="ChEBI" id="CHEBI:49883"/>
    </ligand>
</feature>
<organism evidence="15 16">
    <name type="scientific">Bradyrhizobium canariense</name>
    <dbReference type="NCBI Taxonomy" id="255045"/>
    <lineage>
        <taxon>Bacteria</taxon>
        <taxon>Pseudomonadati</taxon>
        <taxon>Pseudomonadota</taxon>
        <taxon>Alphaproteobacteria</taxon>
        <taxon>Hyphomicrobiales</taxon>
        <taxon>Nitrobacteraceae</taxon>
        <taxon>Bradyrhizobium</taxon>
    </lineage>
</organism>
<evidence type="ECO:0000256" key="11">
    <source>
        <dbReference type="ARBA" id="ARBA00023295"/>
    </source>
</evidence>
<accession>A0A1H1Z676</accession>
<dbReference type="PANTHER" id="PTHR10359">
    <property type="entry name" value="A/G-SPECIFIC ADENINE GLYCOSYLASE/ENDONUCLEASE III"/>
    <property type="match status" value="1"/>
</dbReference>
<name>A0A1H1Z676_9BRAD</name>
<dbReference type="GO" id="GO:0046872">
    <property type="term" value="F:metal ion binding"/>
    <property type="evidence" value="ECO:0007669"/>
    <property type="project" value="UniProtKB-KW"/>
</dbReference>
<dbReference type="SMART" id="SM00525">
    <property type="entry name" value="FES"/>
    <property type="match status" value="1"/>
</dbReference>
<dbReference type="CDD" id="cd00056">
    <property type="entry name" value="ENDO3c"/>
    <property type="match status" value="1"/>
</dbReference>
<dbReference type="GO" id="GO:0006285">
    <property type="term" value="P:base-excision repair, AP site formation"/>
    <property type="evidence" value="ECO:0007669"/>
    <property type="project" value="TreeGrafter"/>
</dbReference>
<dbReference type="InterPro" id="IPR011257">
    <property type="entry name" value="DNA_glycosylase"/>
</dbReference>
<sequence>MAKIIRKTAPKKTASKSQPAMAQRAGKSRVQSRAKPAQEKSAKKAAAKSVPKRAAAKSPGASKGGAQAVKPWTAAEVYEAFSRFRKANPEPKGELEHLNPYTLLVAVVLSAQATDAGVNKATRALFAVADTPQKMLALGEDTVRDYIKTIGLYRNKAKNVIALSQKLIAEFGGEVPRTRAEIESLPGAGRKTANVVLNMAFSEHTMAVDTHVFRVSNRTGLAPGKTPLEVELGLERVIPSEFMLHAHHWLILHGRYTCLARSPRCELCLINDLCRWPEKTV</sequence>
<keyword evidence="10 12" id="KW-0456">Lyase</keyword>
<feature type="binding site" evidence="12">
    <location>
        <position position="268"/>
    </location>
    <ligand>
        <name>[4Fe-4S] cluster</name>
        <dbReference type="ChEBI" id="CHEBI:49883"/>
    </ligand>
</feature>
<dbReference type="Proteomes" id="UP000243904">
    <property type="component" value="Chromosome I"/>
</dbReference>
<dbReference type="GO" id="GO:0019104">
    <property type="term" value="F:DNA N-glycosylase activity"/>
    <property type="evidence" value="ECO:0007669"/>
    <property type="project" value="UniProtKB-UniRule"/>
</dbReference>
<dbReference type="GO" id="GO:0140078">
    <property type="term" value="F:class I DNA-(apurinic or apyrimidinic site) endonuclease activity"/>
    <property type="evidence" value="ECO:0007669"/>
    <property type="project" value="UniProtKB-EC"/>
</dbReference>
<dbReference type="PROSITE" id="PS00764">
    <property type="entry name" value="ENDONUCLEASE_III_1"/>
    <property type="match status" value="1"/>
</dbReference>
<evidence type="ECO:0000256" key="5">
    <source>
        <dbReference type="ARBA" id="ARBA00022801"/>
    </source>
</evidence>
<dbReference type="InterPro" id="IPR005759">
    <property type="entry name" value="Nth"/>
</dbReference>
<proteinExistence type="inferred from homology"/>
<dbReference type="InterPro" id="IPR004035">
    <property type="entry name" value="Endouclease-III_FeS-bd_BS"/>
</dbReference>
<evidence type="ECO:0000256" key="8">
    <source>
        <dbReference type="ARBA" id="ARBA00023125"/>
    </source>
</evidence>
<comment type="similarity">
    <text evidence="1 12">Belongs to the Nth/MutY family.</text>
</comment>
<keyword evidence="11 12" id="KW-0326">Glycosidase</keyword>
<keyword evidence="7 12" id="KW-0411">Iron-sulfur</keyword>
<evidence type="ECO:0000256" key="7">
    <source>
        <dbReference type="ARBA" id="ARBA00023014"/>
    </source>
</evidence>
<feature type="binding site" evidence="12">
    <location>
        <position position="274"/>
    </location>
    <ligand>
        <name>[4Fe-4S] cluster</name>
        <dbReference type="ChEBI" id="CHEBI:49883"/>
    </ligand>
</feature>
<dbReference type="InterPro" id="IPR003651">
    <property type="entry name" value="Endonuclease3_FeS-loop_motif"/>
</dbReference>
<dbReference type="InterPro" id="IPR000445">
    <property type="entry name" value="HhH_motif"/>
</dbReference>
<evidence type="ECO:0000256" key="13">
    <source>
        <dbReference type="SAM" id="MobiDB-lite"/>
    </source>
</evidence>
<evidence type="ECO:0000259" key="14">
    <source>
        <dbReference type="SMART" id="SM00478"/>
    </source>
</evidence>
<feature type="compositionally biased region" description="Basic residues" evidence="13">
    <location>
        <begin position="43"/>
        <end position="55"/>
    </location>
</feature>
<protein>
    <recommendedName>
        <fullName evidence="12">Endonuclease III</fullName>
        <ecNumber evidence="12">4.2.99.18</ecNumber>
    </recommendedName>
    <alternativeName>
        <fullName evidence="12">DNA-(apurinic or apyrimidinic site) lyase</fullName>
    </alternativeName>
</protein>
<dbReference type="NCBIfam" id="TIGR01083">
    <property type="entry name" value="nth"/>
    <property type="match status" value="1"/>
</dbReference>
<dbReference type="FunFam" id="1.10.340.30:FF:000001">
    <property type="entry name" value="Endonuclease III"/>
    <property type="match status" value="1"/>
</dbReference>
<dbReference type="Pfam" id="PF00633">
    <property type="entry name" value="HHH"/>
    <property type="match status" value="1"/>
</dbReference>
<dbReference type="SUPFAM" id="SSF48150">
    <property type="entry name" value="DNA-glycosylase"/>
    <property type="match status" value="1"/>
</dbReference>
<evidence type="ECO:0000256" key="4">
    <source>
        <dbReference type="ARBA" id="ARBA00022763"/>
    </source>
</evidence>
<evidence type="ECO:0000313" key="16">
    <source>
        <dbReference type="Proteomes" id="UP000243904"/>
    </source>
</evidence>
<dbReference type="GO" id="GO:0003677">
    <property type="term" value="F:DNA binding"/>
    <property type="evidence" value="ECO:0007669"/>
    <property type="project" value="UniProtKB-UniRule"/>
</dbReference>
<keyword evidence="9 12" id="KW-0234">DNA repair</keyword>
<evidence type="ECO:0000256" key="9">
    <source>
        <dbReference type="ARBA" id="ARBA00023204"/>
    </source>
</evidence>
<evidence type="ECO:0000256" key="3">
    <source>
        <dbReference type="ARBA" id="ARBA00022723"/>
    </source>
</evidence>
<keyword evidence="8 12" id="KW-0238">DNA-binding</keyword>
<dbReference type="SMART" id="SM00478">
    <property type="entry name" value="ENDO3c"/>
    <property type="match status" value="1"/>
</dbReference>
<dbReference type="Pfam" id="PF00730">
    <property type="entry name" value="HhH-GPD"/>
    <property type="match status" value="1"/>
</dbReference>
<comment type="catalytic activity">
    <reaction evidence="12">
        <text>2'-deoxyribonucleotide-(2'-deoxyribose 5'-phosphate)-2'-deoxyribonucleotide-DNA = a 3'-end 2'-deoxyribonucleotide-(2,3-dehydro-2,3-deoxyribose 5'-phosphate)-DNA + a 5'-end 5'-phospho-2'-deoxyribonucleoside-DNA + H(+)</text>
        <dbReference type="Rhea" id="RHEA:66592"/>
        <dbReference type="Rhea" id="RHEA-COMP:13180"/>
        <dbReference type="Rhea" id="RHEA-COMP:16897"/>
        <dbReference type="Rhea" id="RHEA-COMP:17067"/>
        <dbReference type="ChEBI" id="CHEBI:15378"/>
        <dbReference type="ChEBI" id="CHEBI:136412"/>
        <dbReference type="ChEBI" id="CHEBI:157695"/>
        <dbReference type="ChEBI" id="CHEBI:167181"/>
        <dbReference type="EC" id="4.2.99.18"/>
    </reaction>
</comment>
<dbReference type="GO" id="GO:0051539">
    <property type="term" value="F:4 iron, 4 sulfur cluster binding"/>
    <property type="evidence" value="ECO:0007669"/>
    <property type="project" value="UniProtKB-UniRule"/>
</dbReference>
<feature type="compositionally biased region" description="Low complexity" evidence="13">
    <location>
        <begin position="56"/>
        <end position="67"/>
    </location>
</feature>
<keyword evidence="16" id="KW-1185">Reference proteome</keyword>
<reference evidence="16" key="1">
    <citation type="submission" date="2016-10" db="EMBL/GenBank/DDBJ databases">
        <authorList>
            <person name="Varghese N."/>
            <person name="Submissions S."/>
        </authorList>
    </citation>
    <scope>NUCLEOTIDE SEQUENCE [LARGE SCALE GENOMIC DNA]</scope>
    <source>
        <strain evidence="16">GAS369</strain>
    </source>
</reference>